<reference evidence="6 7" key="1">
    <citation type="submission" date="2018-01" db="EMBL/GenBank/DDBJ databases">
        <title>Whole genome sequencing of Histamine producing bacteria.</title>
        <authorList>
            <person name="Butler K."/>
        </authorList>
    </citation>
    <scope>NUCLEOTIDE SEQUENCE [LARGE SCALE GENOMIC DNA]</scope>
    <source>
        <strain evidence="6 7">DSM 24669</strain>
    </source>
</reference>
<dbReference type="EMBL" id="PYLZ01000003">
    <property type="protein sequence ID" value="PSW25341.1"/>
    <property type="molecule type" value="Genomic_DNA"/>
</dbReference>
<dbReference type="InterPro" id="IPR020845">
    <property type="entry name" value="AMP-binding_CS"/>
</dbReference>
<dbReference type="NCBIfam" id="NF002937">
    <property type="entry name" value="PRK03584.1"/>
    <property type="match status" value="1"/>
</dbReference>
<accession>A0A0J8VE64</accession>
<name>A0A0J8VE64_9GAMM</name>
<dbReference type="PANTHER" id="PTHR42921">
    <property type="entry name" value="ACETOACETYL-COA SYNTHETASE"/>
    <property type="match status" value="1"/>
</dbReference>
<feature type="domain" description="AMP-dependent synthetase/ligase" evidence="5">
    <location>
        <begin position="128"/>
        <end position="508"/>
    </location>
</feature>
<dbReference type="GO" id="GO:0030729">
    <property type="term" value="F:acetoacetate-CoA ligase activity"/>
    <property type="evidence" value="ECO:0007669"/>
    <property type="project" value="InterPro"/>
</dbReference>
<comment type="caution">
    <text evidence="6">The sequence shown here is derived from an EMBL/GenBank/DDBJ whole genome shotgun (WGS) entry which is preliminary data.</text>
</comment>
<dbReference type="AlphaFoldDB" id="A0A0J8VE64"/>
<protein>
    <submittedName>
        <fullName evidence="6">Acetoacetate--CoA ligase</fullName>
    </submittedName>
</protein>
<evidence type="ECO:0000256" key="4">
    <source>
        <dbReference type="ARBA" id="ARBA00022840"/>
    </source>
</evidence>
<organism evidence="6 7">
    <name type="scientific">Photobacterium swingsii</name>
    <dbReference type="NCBI Taxonomy" id="680026"/>
    <lineage>
        <taxon>Bacteria</taxon>
        <taxon>Pseudomonadati</taxon>
        <taxon>Pseudomonadota</taxon>
        <taxon>Gammaproteobacteria</taxon>
        <taxon>Vibrionales</taxon>
        <taxon>Vibrionaceae</taxon>
        <taxon>Photobacterium</taxon>
    </lineage>
</organism>
<dbReference type="OrthoDB" id="9803968at2"/>
<sequence length="692" mass="77197">MAASDAKTPKDEGVISWQPSKARIQTSLLYQFMVDVSRRQNRLFHDYHQLHHWSVADSEQFWATVWDFCNVVSADLEIDIETNTDGTEAKLHLPISQCDPSSSMPAKDTIWFPNARLNFAENLLQGWQQQPQEDAVVFYCEDNDALTQRVSWQQLYQHTALLAQYLTEQGVQQGDVVAGYMPNIPQTVIAMLATASLGAIWTSTSPDFGVESVVERFGQTKPKVLLAADSYRYSGKEHSCIKPIQQCLAQLPSVELLIIIPYLSTEMPVVTPPTITLMSWAQIIQQGTEATPYQLEFTPVPFNHPLYILYSSGTTGKPKCIVHSCGGTLLNHLKEHQLHCNIKPLDRLFYFTTCGWMMWNWLVTGLASNATIILYDGSPFYPNGNRLWQLVDDENISLFGTSAKYLEALEKQGYQPRHQYDLSSLQTLCSTGSGLAPEQFDFVYSAIKPDLQLASISGGTDICGCFVIGNPLTPVYRGECQGAALGMAVEVFDGNGDGVLNQQGELVCTNSFPNQPIGFWDDPTGERYHHAYWDTYPNVWHHGDFVCQHTHSQGGFTFFGRSDAVLNPGGVRIGTAEIYRQVNPLAEIVDSIVIGQQWGNDVRVVLFVQLQADQVLDDALRQTINARLRQHCSPRHIPAVILAVTDIPRTKSGKLVELAVKEVVENRKVNNLGALANPAALAEFRDRPELSK</sequence>
<dbReference type="InterPro" id="IPR005914">
    <property type="entry name" value="Acac_CoA_synth"/>
</dbReference>
<dbReference type="CDD" id="cd05943">
    <property type="entry name" value="AACS"/>
    <property type="match status" value="1"/>
</dbReference>
<dbReference type="GO" id="GO:0005524">
    <property type="term" value="F:ATP binding"/>
    <property type="evidence" value="ECO:0007669"/>
    <property type="project" value="UniProtKB-KW"/>
</dbReference>
<evidence type="ECO:0000256" key="3">
    <source>
        <dbReference type="ARBA" id="ARBA00022741"/>
    </source>
</evidence>
<dbReference type="Pfam" id="PF00501">
    <property type="entry name" value="AMP-binding"/>
    <property type="match status" value="1"/>
</dbReference>
<proteinExistence type="inferred from homology"/>
<dbReference type="STRING" id="680026.AB733_02775"/>
<dbReference type="InterPro" id="IPR042099">
    <property type="entry name" value="ANL_N_sf"/>
</dbReference>
<keyword evidence="2 6" id="KW-0436">Ligase</keyword>
<keyword evidence="7" id="KW-1185">Reference proteome</keyword>
<comment type="similarity">
    <text evidence="1">Belongs to the ATP-dependent AMP-binding enzyme family.</text>
</comment>
<dbReference type="RefSeq" id="WP_048897399.1">
    <property type="nucleotide sequence ID" value="NZ_AP024853.1"/>
</dbReference>
<evidence type="ECO:0000256" key="1">
    <source>
        <dbReference type="ARBA" id="ARBA00006432"/>
    </source>
</evidence>
<dbReference type="Proteomes" id="UP000240481">
    <property type="component" value="Unassembled WGS sequence"/>
</dbReference>
<dbReference type="Gene3D" id="3.30.300.30">
    <property type="match status" value="1"/>
</dbReference>
<keyword evidence="4" id="KW-0067">ATP-binding</keyword>
<dbReference type="PROSITE" id="PS00455">
    <property type="entry name" value="AMP_BINDING"/>
    <property type="match status" value="1"/>
</dbReference>
<dbReference type="SUPFAM" id="SSF56801">
    <property type="entry name" value="Acetyl-CoA synthetase-like"/>
    <property type="match status" value="1"/>
</dbReference>
<dbReference type="PANTHER" id="PTHR42921:SF1">
    <property type="entry name" value="ACETOACETYL-COA SYNTHETASE"/>
    <property type="match status" value="1"/>
</dbReference>
<dbReference type="InterPro" id="IPR045851">
    <property type="entry name" value="AMP-bd_C_sf"/>
</dbReference>
<gene>
    <name evidence="6" type="ORF">C9I94_06715</name>
</gene>
<dbReference type="Gene3D" id="3.40.50.12780">
    <property type="entry name" value="N-terminal domain of ligase-like"/>
    <property type="match status" value="1"/>
</dbReference>
<evidence type="ECO:0000313" key="6">
    <source>
        <dbReference type="EMBL" id="PSW25341.1"/>
    </source>
</evidence>
<evidence type="ECO:0000313" key="7">
    <source>
        <dbReference type="Proteomes" id="UP000240481"/>
    </source>
</evidence>
<dbReference type="InterPro" id="IPR000873">
    <property type="entry name" value="AMP-dep_synth/lig_dom"/>
</dbReference>
<evidence type="ECO:0000259" key="5">
    <source>
        <dbReference type="Pfam" id="PF00501"/>
    </source>
</evidence>
<evidence type="ECO:0000256" key="2">
    <source>
        <dbReference type="ARBA" id="ARBA00022598"/>
    </source>
</evidence>
<dbReference type="NCBIfam" id="TIGR01217">
    <property type="entry name" value="ac_ac_CoA_syn"/>
    <property type="match status" value="1"/>
</dbReference>
<keyword evidence="3" id="KW-0547">Nucleotide-binding</keyword>
<dbReference type="GO" id="GO:0006629">
    <property type="term" value="P:lipid metabolic process"/>
    <property type="evidence" value="ECO:0007669"/>
    <property type="project" value="InterPro"/>
</dbReference>